<dbReference type="EMBL" id="CBWP010000003">
    <property type="protein sequence ID" value="CDL36026.1"/>
    <property type="molecule type" value="Genomic_DNA"/>
</dbReference>
<sequence>MLLSGFLRQCAAQNIADRFGTVVVATALTQAVERFLINRHQV</sequence>
<comment type="caution">
    <text evidence="1">The sequence shown here is derived from an EMBL/GenBank/DDBJ whole genome shotgun (WGS) entry which is preliminary data.</text>
</comment>
<dbReference type="AlphaFoldDB" id="A0A7G2IGK0"/>
<accession>A0A7G2IGK0</accession>
<name>A0A7G2IGK0_CITFR</name>
<protein>
    <submittedName>
        <fullName evidence="1">Uncharacterized protein</fullName>
    </submittedName>
</protein>
<proteinExistence type="predicted"/>
<organism evidence="1 2">
    <name type="scientific">Citrobacter freundii</name>
    <dbReference type="NCBI Taxonomy" id="546"/>
    <lineage>
        <taxon>Bacteria</taxon>
        <taxon>Pseudomonadati</taxon>
        <taxon>Pseudomonadota</taxon>
        <taxon>Gammaproteobacteria</taxon>
        <taxon>Enterobacterales</taxon>
        <taxon>Enterobacteriaceae</taxon>
        <taxon>Citrobacter</taxon>
        <taxon>Citrobacter freundii complex</taxon>
    </lineage>
</organism>
<evidence type="ECO:0000313" key="2">
    <source>
        <dbReference type="Proteomes" id="UP000019194"/>
    </source>
</evidence>
<evidence type="ECO:0000313" key="1">
    <source>
        <dbReference type="EMBL" id="CDL36026.1"/>
    </source>
</evidence>
<reference evidence="1 2" key="1">
    <citation type="submission" date="2013-10" db="EMBL/GenBank/DDBJ databases">
        <title>Antibiotic resistance diversity of beta-lactamase producers in the General Hospital Vienna.</title>
        <authorList>
            <person name="Barisic I."/>
            <person name="Mitteregger D."/>
            <person name="Hirschl A.M."/>
            <person name="Noehammer C."/>
            <person name="Wiesinger-Mayr H."/>
        </authorList>
    </citation>
    <scope>NUCLEOTIDE SEQUENCE [LARGE SCALE GENOMIC DNA]</scope>
    <source>
        <strain evidence="1 2">ISC11</strain>
    </source>
</reference>
<dbReference type="Proteomes" id="UP000019194">
    <property type="component" value="Unassembled WGS sequence"/>
</dbReference>